<dbReference type="SUPFAM" id="SSF52141">
    <property type="entry name" value="Uracil-DNA glycosylase-like"/>
    <property type="match status" value="1"/>
</dbReference>
<gene>
    <name evidence="3" type="ORF">GON01_00950</name>
</gene>
<dbReference type="InterPro" id="IPR036895">
    <property type="entry name" value="Uracil-DNA_glycosylase-like_sf"/>
</dbReference>
<accession>A0A6I4IWN8</accession>
<protein>
    <submittedName>
        <fullName evidence="3">Uracil-DNA glycosylase</fullName>
    </submittedName>
</protein>
<comment type="caution">
    <text evidence="3">The sequence shown here is derived from an EMBL/GenBank/DDBJ whole genome shotgun (WGS) entry which is preliminary data.</text>
</comment>
<evidence type="ECO:0000313" key="3">
    <source>
        <dbReference type="EMBL" id="MVO76509.1"/>
    </source>
</evidence>
<dbReference type="RefSeq" id="WP_157025139.1">
    <property type="nucleotide sequence ID" value="NZ_WQMS01000001.1"/>
</dbReference>
<dbReference type="Proteomes" id="UP000441389">
    <property type="component" value="Unassembled WGS sequence"/>
</dbReference>
<dbReference type="Pfam" id="PF03167">
    <property type="entry name" value="UDG"/>
    <property type="match status" value="1"/>
</dbReference>
<keyword evidence="4" id="KW-1185">Reference proteome</keyword>
<dbReference type="Gene3D" id="3.40.470.10">
    <property type="entry name" value="Uracil-DNA glycosylase-like domain"/>
    <property type="match status" value="1"/>
</dbReference>
<evidence type="ECO:0000313" key="4">
    <source>
        <dbReference type="Proteomes" id="UP000441389"/>
    </source>
</evidence>
<feature type="region of interest" description="Disordered" evidence="1">
    <location>
        <begin position="39"/>
        <end position="70"/>
    </location>
</feature>
<dbReference type="EMBL" id="WQMS01000001">
    <property type="protein sequence ID" value="MVO76509.1"/>
    <property type="molecule type" value="Genomic_DNA"/>
</dbReference>
<evidence type="ECO:0000256" key="1">
    <source>
        <dbReference type="SAM" id="MobiDB-lite"/>
    </source>
</evidence>
<proteinExistence type="predicted"/>
<reference evidence="3 4" key="1">
    <citation type="submission" date="2019-12" db="EMBL/GenBank/DDBJ databases">
        <authorList>
            <person name="Huq M.A."/>
        </authorList>
    </citation>
    <scope>NUCLEOTIDE SEQUENCE [LARGE SCALE GENOMIC DNA]</scope>
    <source>
        <strain evidence="3 4">MAH-20</strain>
    </source>
</reference>
<evidence type="ECO:0000259" key="2">
    <source>
        <dbReference type="Pfam" id="PF03167"/>
    </source>
</evidence>
<name>A0A6I4IWN8_9SPHN</name>
<dbReference type="InterPro" id="IPR005122">
    <property type="entry name" value="Uracil-DNA_glycosylase-like"/>
</dbReference>
<dbReference type="AlphaFoldDB" id="A0A6I4IWN8"/>
<feature type="domain" description="Uracil-DNA glycosylase-like" evidence="2">
    <location>
        <begin position="105"/>
        <end position="243"/>
    </location>
</feature>
<organism evidence="3 4">
    <name type="scientific">Sphingomonas horti</name>
    <dbReference type="NCBI Taxonomy" id="2682842"/>
    <lineage>
        <taxon>Bacteria</taxon>
        <taxon>Pseudomonadati</taxon>
        <taxon>Pseudomonadota</taxon>
        <taxon>Alphaproteobacteria</taxon>
        <taxon>Sphingomonadales</taxon>
        <taxon>Sphingomonadaceae</taxon>
        <taxon>Sphingomonas</taxon>
    </lineage>
</organism>
<sequence length="249" mass="27176">MVGALAIDDRTAAASLIRWWRDVGVDTLVDDTPRNWLAAPKPLPLHEQGSPAKALERPTSAPARQHLSAEPEVLPATLPELLDWMRESADVPEARWGRHRVVAAGNPKSDLMIMIDAPDGTELVGGETGALLDKMLKAIGRDRGTIWLAPFATIRPVGRVPQDALRRLAAIARHHIGLVAPKRLLIMGDAPSRGLLGSEVVPARGRIHAIKLKDATVEAVATYHPRFLHERQTAKAQAWKDLQLVMKGL</sequence>